<dbReference type="Proteomes" id="UP000234323">
    <property type="component" value="Unassembled WGS sequence"/>
</dbReference>
<dbReference type="VEuPathDB" id="FungiDB:RhiirA1_454357"/>
<dbReference type="VEuPathDB" id="FungiDB:FUN_006156"/>
<reference evidence="1 2" key="1">
    <citation type="submission" date="2015-10" db="EMBL/GenBank/DDBJ databases">
        <title>Genome analyses suggest a sexual origin of heterokaryosis in a supposedly ancient asexual fungus.</title>
        <authorList>
            <person name="Ropars J."/>
            <person name="Sedzielewska K."/>
            <person name="Noel J."/>
            <person name="Charron P."/>
            <person name="Farinelli L."/>
            <person name="Marton T."/>
            <person name="Kruger M."/>
            <person name="Pelin A."/>
            <person name="Brachmann A."/>
            <person name="Corradi N."/>
        </authorList>
    </citation>
    <scope>NUCLEOTIDE SEQUENCE [LARGE SCALE GENOMIC DNA]</scope>
    <source>
        <strain evidence="1 2">A4</strain>
    </source>
</reference>
<dbReference type="VEuPathDB" id="FungiDB:RhiirFUN_011225"/>
<dbReference type="EMBL" id="LLXI01001296">
    <property type="protein sequence ID" value="PKY52938.1"/>
    <property type="molecule type" value="Genomic_DNA"/>
</dbReference>
<comment type="caution">
    <text evidence="1">The sequence shown here is derived from an EMBL/GenBank/DDBJ whole genome shotgun (WGS) entry which is preliminary data.</text>
</comment>
<dbReference type="InterPro" id="IPR032675">
    <property type="entry name" value="LRR_dom_sf"/>
</dbReference>
<organism evidence="1 2">
    <name type="scientific">Rhizophagus irregularis</name>
    <dbReference type="NCBI Taxonomy" id="588596"/>
    <lineage>
        <taxon>Eukaryota</taxon>
        <taxon>Fungi</taxon>
        <taxon>Fungi incertae sedis</taxon>
        <taxon>Mucoromycota</taxon>
        <taxon>Glomeromycotina</taxon>
        <taxon>Glomeromycetes</taxon>
        <taxon>Glomerales</taxon>
        <taxon>Glomeraceae</taxon>
        <taxon>Rhizophagus</taxon>
    </lineage>
</organism>
<gene>
    <name evidence="1" type="ORF">RhiirA4_470875</name>
</gene>
<evidence type="ECO:0000313" key="2">
    <source>
        <dbReference type="Proteomes" id="UP000234323"/>
    </source>
</evidence>
<proteinExistence type="predicted"/>
<accession>A0A2I1H227</accession>
<keyword evidence="2" id="KW-1185">Reference proteome</keyword>
<dbReference type="Gene3D" id="3.80.10.10">
    <property type="entry name" value="Ribonuclease Inhibitor"/>
    <property type="match status" value="1"/>
</dbReference>
<sequence>MWYLDKDILYLIFEEIKNDKKTLHSCLLVNRTWCVTAVPLLWKNPWKYVTIKSKILLFNVIISHLSKESIDILNNQGINNLITETYQRPLFNYIYFCKYLSLFFLENEISSKNFEKSKMSIIRNEILKLFINGDTKYIHISIPDKFDCQLHHIPGFEHCFSELESFYCRGNIDQNVIEGLTKVCKSIKSLSVGINLNNFGIFKLIEVQKNLNTVNLIHRGRLKKRKESFNKSLEESLIKHANTIQYLRFEWKPITRFLSYFVNLLILEIYLPYSIIDTYYSNQLENISLPNLKTLKTRNVTPKVLANLIENTKGNLTEISVLYSDRYDNSEMFIQAIYQNCPNLKYFHLSLINNSNSLISEFENLLISCQFLSGLVINVYDEYYNKFGWDSLLLILAKSSPISLFKFKFFSTTIIKLFSGMVLFFDNWKDRNPILLRVGVDNYVQSEQMNELINEYKMRGIVEKYSIGLGISGYENFEWV</sequence>
<protein>
    <recommendedName>
        <fullName evidence="3">F-box domain-containing protein</fullName>
    </recommendedName>
</protein>
<dbReference type="AlphaFoldDB" id="A0A2I1H227"/>
<evidence type="ECO:0008006" key="3">
    <source>
        <dbReference type="Google" id="ProtNLM"/>
    </source>
</evidence>
<name>A0A2I1H227_9GLOM</name>
<evidence type="ECO:0000313" key="1">
    <source>
        <dbReference type="EMBL" id="PKY52938.1"/>
    </source>
</evidence>